<proteinExistence type="predicted"/>
<dbReference type="STRING" id="1045775.SAMN05216378_3556"/>
<dbReference type="Pfam" id="PF14375">
    <property type="entry name" value="Cys_rich_CWC"/>
    <property type="match status" value="1"/>
</dbReference>
<keyword evidence="2" id="KW-1185">Reference proteome</keyword>
<sequence length="78" mass="8535">MGEEMTEETAARCPICKEDNKCGNLAGIPAGSCWCSKETFPQVVFEQIPPEWLGKACVCQACLHKLKQESMKESGGIK</sequence>
<protein>
    <submittedName>
        <fullName evidence="1">Cysteine-rich CWC</fullName>
    </submittedName>
</protein>
<gene>
    <name evidence="1" type="ORF">SAMN05216378_3556</name>
</gene>
<evidence type="ECO:0000313" key="2">
    <source>
        <dbReference type="Proteomes" id="UP000198855"/>
    </source>
</evidence>
<reference evidence="2" key="1">
    <citation type="submission" date="2016-10" db="EMBL/GenBank/DDBJ databases">
        <authorList>
            <person name="Varghese N."/>
            <person name="Submissions S."/>
        </authorList>
    </citation>
    <scope>NUCLEOTIDE SEQUENCE [LARGE SCALE GENOMIC DNA]</scope>
    <source>
        <strain evidence="2">CGMCC 1.10784</strain>
    </source>
</reference>
<organism evidence="1 2">
    <name type="scientific">Paenibacillus catalpae</name>
    <dbReference type="NCBI Taxonomy" id="1045775"/>
    <lineage>
        <taxon>Bacteria</taxon>
        <taxon>Bacillati</taxon>
        <taxon>Bacillota</taxon>
        <taxon>Bacilli</taxon>
        <taxon>Bacillales</taxon>
        <taxon>Paenibacillaceae</taxon>
        <taxon>Paenibacillus</taxon>
    </lineage>
</organism>
<dbReference type="EMBL" id="FOMT01000003">
    <property type="protein sequence ID" value="SFE56449.1"/>
    <property type="molecule type" value="Genomic_DNA"/>
</dbReference>
<dbReference type="Proteomes" id="UP000198855">
    <property type="component" value="Unassembled WGS sequence"/>
</dbReference>
<name>A0A1I2BKB4_9BACL</name>
<accession>A0A1I2BKB4</accession>
<evidence type="ECO:0000313" key="1">
    <source>
        <dbReference type="EMBL" id="SFE56449.1"/>
    </source>
</evidence>
<dbReference type="AlphaFoldDB" id="A0A1I2BKB4"/>
<dbReference type="InterPro" id="IPR032720">
    <property type="entry name" value="Cys_rich_CWC"/>
</dbReference>